<dbReference type="EMBL" id="JANSHE010001886">
    <property type="protein sequence ID" value="KAJ2999943.1"/>
    <property type="molecule type" value="Genomic_DNA"/>
</dbReference>
<sequence length="173" mass="19305">MLGWAVLLGHTYRDGEDKKRFTLTRRPGSKYLNIVDATPLFPGPHVTVFANSAGLRKNLQMFAASSQHASTSQAMPITSSVPLTPTTSPQHLQSSHPRVDFAKLSFLFFLFTPSPSNSQSLASSAVMRLHSTQDHIPPVLRPSQVFMNLHSSSRHLRRRPGPHWLCLWSPRTP</sequence>
<protein>
    <submittedName>
        <fullName evidence="1">Uncharacterized protein</fullName>
    </submittedName>
</protein>
<evidence type="ECO:0000313" key="2">
    <source>
        <dbReference type="Proteomes" id="UP001144978"/>
    </source>
</evidence>
<dbReference type="Proteomes" id="UP001144978">
    <property type="component" value="Unassembled WGS sequence"/>
</dbReference>
<name>A0ACC1PSQ7_9APHY</name>
<comment type="caution">
    <text evidence="1">The sequence shown here is derived from an EMBL/GenBank/DDBJ whole genome shotgun (WGS) entry which is preliminary data.</text>
</comment>
<gene>
    <name evidence="1" type="ORF">NUW54_g6859</name>
</gene>
<accession>A0ACC1PSQ7</accession>
<reference evidence="1" key="1">
    <citation type="submission" date="2022-08" db="EMBL/GenBank/DDBJ databases">
        <title>Genome Sequence of Pycnoporus sanguineus.</title>
        <authorList>
            <person name="Buettner E."/>
        </authorList>
    </citation>
    <scope>NUCLEOTIDE SEQUENCE</scope>
    <source>
        <strain evidence="1">CG-C14</strain>
    </source>
</reference>
<proteinExistence type="predicted"/>
<organism evidence="1 2">
    <name type="scientific">Trametes sanguinea</name>
    <dbReference type="NCBI Taxonomy" id="158606"/>
    <lineage>
        <taxon>Eukaryota</taxon>
        <taxon>Fungi</taxon>
        <taxon>Dikarya</taxon>
        <taxon>Basidiomycota</taxon>
        <taxon>Agaricomycotina</taxon>
        <taxon>Agaricomycetes</taxon>
        <taxon>Polyporales</taxon>
        <taxon>Polyporaceae</taxon>
        <taxon>Trametes</taxon>
    </lineage>
</organism>
<keyword evidence="2" id="KW-1185">Reference proteome</keyword>
<evidence type="ECO:0000313" key="1">
    <source>
        <dbReference type="EMBL" id="KAJ2999943.1"/>
    </source>
</evidence>